<dbReference type="AlphaFoldDB" id="A0A914P7X4"/>
<proteinExistence type="predicted"/>
<dbReference type="Gene3D" id="3.40.630.30">
    <property type="match status" value="1"/>
</dbReference>
<protein>
    <submittedName>
        <fullName evidence="2">Uncharacterized protein</fullName>
    </submittedName>
</protein>
<dbReference type="WBParaSite" id="PDA_v2.g14113.t1">
    <property type="protein sequence ID" value="PDA_v2.g14113.t1"/>
    <property type="gene ID" value="PDA_v2.g14113"/>
</dbReference>
<organism evidence="1 2">
    <name type="scientific">Panagrolaimus davidi</name>
    <dbReference type="NCBI Taxonomy" id="227884"/>
    <lineage>
        <taxon>Eukaryota</taxon>
        <taxon>Metazoa</taxon>
        <taxon>Ecdysozoa</taxon>
        <taxon>Nematoda</taxon>
        <taxon>Chromadorea</taxon>
        <taxon>Rhabditida</taxon>
        <taxon>Tylenchina</taxon>
        <taxon>Panagrolaimomorpha</taxon>
        <taxon>Panagrolaimoidea</taxon>
        <taxon>Panagrolaimidae</taxon>
        <taxon>Panagrolaimus</taxon>
    </lineage>
</organism>
<evidence type="ECO:0000313" key="2">
    <source>
        <dbReference type="WBParaSite" id="PDA_v2.g14113.t1"/>
    </source>
</evidence>
<keyword evidence="1" id="KW-1185">Reference proteome</keyword>
<sequence>MFDGRVSLKNPKFEYKSDYSEEIANGPYNNTKANKIYVLLNECLKQTGQFLPSDVTNLGYMKAAGIMPNYNGFGLLSYMFYQTFIDFEKYNCNYCITYCLAEASYHITKKIGMKEIFCFPYSEFKIDGKQVFPSVLSDGATGVRVMIGNCENSWNIITKGKNMAPLKKQLQQQLRQQEQQQQQAQLRMPL</sequence>
<evidence type="ECO:0000313" key="1">
    <source>
        <dbReference type="Proteomes" id="UP000887578"/>
    </source>
</evidence>
<reference evidence="2" key="1">
    <citation type="submission" date="2022-11" db="UniProtKB">
        <authorList>
            <consortium name="WormBaseParasite"/>
        </authorList>
    </citation>
    <scope>IDENTIFICATION</scope>
</reference>
<name>A0A914P7X4_9BILA</name>
<accession>A0A914P7X4</accession>
<dbReference type="Proteomes" id="UP000887578">
    <property type="component" value="Unplaced"/>
</dbReference>